<reference evidence="2 4" key="3">
    <citation type="submission" date="2018-11" db="EMBL/GenBank/DDBJ databases">
        <authorList>
            <consortium name="Pathogen Informatics"/>
        </authorList>
    </citation>
    <scope>NUCLEOTIDE SEQUENCE [LARGE SCALE GENOMIC DNA]</scope>
</reference>
<protein>
    <submittedName>
        <fullName evidence="1">Uncharacterized protein</fullName>
    </submittedName>
</protein>
<proteinExistence type="predicted"/>
<accession>J9ESX4</accession>
<evidence type="ECO:0000313" key="4">
    <source>
        <dbReference type="Proteomes" id="UP000270924"/>
    </source>
</evidence>
<name>J9ESX4_WUCBA</name>
<evidence type="ECO:0000313" key="1">
    <source>
        <dbReference type="EMBL" id="EJW85288.1"/>
    </source>
</evidence>
<evidence type="ECO:0000313" key="3">
    <source>
        <dbReference type="Proteomes" id="UP000004810"/>
    </source>
</evidence>
<evidence type="ECO:0000313" key="2">
    <source>
        <dbReference type="EMBL" id="VDM09615.1"/>
    </source>
</evidence>
<reference evidence="1" key="2">
    <citation type="submission" date="2012-08" db="EMBL/GenBank/DDBJ databases">
        <title>The Genome Sequence of Wuchereria bancrofti.</title>
        <authorList>
            <consortium name="The Broad Institute Genome Sequencing Platform"/>
            <consortium name="Broad Institute Genome Sequencing Center for Infectious Disease"/>
            <person name="Nutman T.B."/>
            <person name="Fink D.L."/>
            <person name="Russ C."/>
            <person name="Young S."/>
            <person name="Zeng Q."/>
            <person name="Koehrsen M."/>
            <person name="Alvarado L."/>
            <person name="Berlin A."/>
            <person name="Borenstein D."/>
            <person name="Chapman S.B."/>
            <person name="Chen Z."/>
            <person name="Engels R."/>
            <person name="Freedman E."/>
            <person name="Gellesch M."/>
            <person name="Goldberg J."/>
            <person name="Griggs A."/>
            <person name="Gujja S."/>
            <person name="Heilman E.R."/>
            <person name="Heiman D."/>
            <person name="Hepburn T."/>
            <person name="Howarth C."/>
            <person name="Jen D."/>
            <person name="Larson L."/>
            <person name="Lewis B."/>
            <person name="Mehta T."/>
            <person name="Park D."/>
            <person name="Pearson M."/>
            <person name="Richards J."/>
            <person name="Roberts A."/>
            <person name="Saif S."/>
            <person name="Shea T."/>
            <person name="Shenoy N."/>
            <person name="Sisk P."/>
            <person name="Stolte C."/>
            <person name="Sykes S."/>
            <person name="Walk T."/>
            <person name="White J."/>
            <person name="Yandava C."/>
            <person name="Haas B."/>
            <person name="Henn M.R."/>
            <person name="Nusbaum C."/>
            <person name="Birren B."/>
        </authorList>
    </citation>
    <scope>NUCLEOTIDE SEQUENCE</scope>
</reference>
<dbReference type="Proteomes" id="UP000270924">
    <property type="component" value="Unassembled WGS sequence"/>
</dbReference>
<dbReference type="InParanoid" id="J9ESX4"/>
<dbReference type="AlphaFoldDB" id="J9ESX4"/>
<dbReference type="EMBL" id="ADBV01001215">
    <property type="protein sequence ID" value="EJW85288.1"/>
    <property type="molecule type" value="Genomic_DNA"/>
</dbReference>
<gene>
    <name evidence="2" type="ORF">WBA_LOCUS3001</name>
    <name evidence="1" type="ORF">WUBG_03800</name>
</gene>
<dbReference type="Proteomes" id="UP000004810">
    <property type="component" value="Unassembled WGS sequence"/>
</dbReference>
<organism evidence="1 3">
    <name type="scientific">Wuchereria bancrofti</name>
    <dbReference type="NCBI Taxonomy" id="6293"/>
    <lineage>
        <taxon>Eukaryota</taxon>
        <taxon>Metazoa</taxon>
        <taxon>Ecdysozoa</taxon>
        <taxon>Nematoda</taxon>
        <taxon>Chromadorea</taxon>
        <taxon>Rhabditida</taxon>
        <taxon>Spirurina</taxon>
        <taxon>Spiruromorpha</taxon>
        <taxon>Filarioidea</taxon>
        <taxon>Onchocercidae</taxon>
        <taxon>Wuchereria</taxon>
    </lineage>
</organism>
<keyword evidence="4" id="KW-1185">Reference proteome</keyword>
<sequence length="100" mass="11598">MAQIETFLITCNSLNNRKLKPLSHIKKDAVIHKKTFSLHHRITMVTREQYAPMYLSVFLSSIDDYSVNTYPILMTHQIAMVTAFATGKQIMMVQCNRKLH</sequence>
<dbReference type="EMBL" id="UYWW01000937">
    <property type="protein sequence ID" value="VDM09615.1"/>
    <property type="molecule type" value="Genomic_DNA"/>
</dbReference>
<reference evidence="3" key="1">
    <citation type="submission" date="2012-08" db="EMBL/GenBank/DDBJ databases">
        <title>The Genome Sequence of Wuchereria bancrofti.</title>
        <authorList>
            <person name="Nutman T.B."/>
            <person name="Fink D.L."/>
            <person name="Russ C."/>
            <person name="Young S."/>
            <person name="Zeng Q."/>
            <person name="Koehrsen M."/>
            <person name="Alvarado L."/>
            <person name="Berlin A."/>
            <person name="Chapman S.B."/>
            <person name="Chen Z."/>
            <person name="Freedman E."/>
            <person name="Gellesch M."/>
            <person name="Goldberg J."/>
            <person name="Griggs A."/>
            <person name="Gujja S."/>
            <person name="Heilman E.R."/>
            <person name="Heiman D."/>
            <person name="Hepburn T."/>
            <person name="Howarth C."/>
            <person name="Jen D."/>
            <person name="Larson L."/>
            <person name="Lewis B."/>
            <person name="Mehta T."/>
            <person name="Park D."/>
            <person name="Pearson M."/>
            <person name="Roberts A."/>
            <person name="Saif S."/>
            <person name="Shea T."/>
            <person name="Shenoy N."/>
            <person name="Sisk P."/>
            <person name="Stolte C."/>
            <person name="Sykes S."/>
            <person name="Walk T."/>
            <person name="White J."/>
            <person name="Yandava C."/>
            <person name="Haas B."/>
            <person name="Henn M.R."/>
            <person name="Nusbaum C."/>
            <person name="Birren B."/>
        </authorList>
    </citation>
    <scope>NUCLEOTIDE SEQUENCE [LARGE SCALE GENOMIC DNA]</scope>
    <source>
        <strain evidence="3">NA</strain>
    </source>
</reference>